<dbReference type="GeneID" id="37206341"/>
<organism evidence="2 3">
    <name type="scientific">Aspergillus vadensis (strain CBS 113365 / IMI 142717 / IBT 24658)</name>
    <dbReference type="NCBI Taxonomy" id="1448311"/>
    <lineage>
        <taxon>Eukaryota</taxon>
        <taxon>Fungi</taxon>
        <taxon>Dikarya</taxon>
        <taxon>Ascomycota</taxon>
        <taxon>Pezizomycotina</taxon>
        <taxon>Eurotiomycetes</taxon>
        <taxon>Eurotiomycetidae</taxon>
        <taxon>Eurotiales</taxon>
        <taxon>Aspergillaceae</taxon>
        <taxon>Aspergillus</taxon>
        <taxon>Aspergillus subgen. Circumdati</taxon>
    </lineage>
</organism>
<accession>A0A319C6C0</accession>
<keyword evidence="3" id="KW-1185">Reference proteome</keyword>
<dbReference type="AlphaFoldDB" id="A0A319C6C0"/>
<gene>
    <name evidence="2" type="ORF">BO88DRAFT_181885</name>
</gene>
<proteinExistence type="predicted"/>
<dbReference type="EMBL" id="KZ821644">
    <property type="protein sequence ID" value="PYH64372.1"/>
    <property type="molecule type" value="Genomic_DNA"/>
</dbReference>
<name>A0A319C6C0_ASPVC</name>
<sequence length="183" mass="20554">MNNWVTGRLYTTTRLSRERHVTGMPSQSGDAETKVLINAATQLPIFRRTKLFALRPIFHLPSNNGPVSSATATIDESPDRHHSHPPAVTAPRQTSDGHCFASLDRKRKARRRKGWTHTSFPSYCPSTIYYRHWRDWVVLCLPTMWYDIICGDGHANLCEDGPMVELCHSCAAATLPGHLCSGQ</sequence>
<dbReference type="RefSeq" id="XP_025558166.1">
    <property type="nucleotide sequence ID" value="XM_025701749.1"/>
</dbReference>
<evidence type="ECO:0000313" key="3">
    <source>
        <dbReference type="Proteomes" id="UP000248405"/>
    </source>
</evidence>
<reference evidence="2" key="1">
    <citation type="submission" date="2016-12" db="EMBL/GenBank/DDBJ databases">
        <title>The genomes of Aspergillus section Nigri reveals drivers in fungal speciation.</title>
        <authorList>
            <consortium name="DOE Joint Genome Institute"/>
            <person name="Vesth T.C."/>
            <person name="Nybo J."/>
            <person name="Theobald S."/>
            <person name="Brandl J."/>
            <person name="Frisvad J.C."/>
            <person name="Nielsen K.F."/>
            <person name="Lyhne E.K."/>
            <person name="Kogle M.E."/>
            <person name="Kuo A."/>
            <person name="Riley R."/>
            <person name="Clum A."/>
            <person name="Nolan M."/>
            <person name="Lipzen A."/>
            <person name="Salamov A."/>
            <person name="Henrissat B."/>
            <person name="Wiebenga A."/>
            <person name="De Vries R.P."/>
            <person name="Grigoriev I.V."/>
            <person name="Mortensen U.H."/>
            <person name="Andersen M.R."/>
            <person name="Baker S.E."/>
        </authorList>
    </citation>
    <scope>NUCLEOTIDE SEQUENCE [LARGE SCALE GENOMIC DNA]</scope>
    <source>
        <strain evidence="2">CBS 113365</strain>
    </source>
</reference>
<protein>
    <submittedName>
        <fullName evidence="2">Uncharacterized protein</fullName>
    </submittedName>
</protein>
<dbReference type="Proteomes" id="UP000248405">
    <property type="component" value="Unassembled WGS sequence"/>
</dbReference>
<evidence type="ECO:0000313" key="2">
    <source>
        <dbReference type="EMBL" id="PYH64372.1"/>
    </source>
</evidence>
<evidence type="ECO:0000256" key="1">
    <source>
        <dbReference type="SAM" id="MobiDB-lite"/>
    </source>
</evidence>
<feature type="region of interest" description="Disordered" evidence="1">
    <location>
        <begin position="68"/>
        <end position="98"/>
    </location>
</feature>
<dbReference type="OrthoDB" id="10304644at2759"/>